<evidence type="ECO:0000313" key="2">
    <source>
        <dbReference type="EMBL" id="MDO7877115.1"/>
    </source>
</evidence>
<comment type="caution">
    <text evidence="2">The sequence shown here is derived from an EMBL/GenBank/DDBJ whole genome shotgun (WGS) entry which is preliminary data.</text>
</comment>
<keyword evidence="1" id="KW-0732">Signal</keyword>
<dbReference type="RefSeq" id="WP_305008533.1">
    <property type="nucleotide sequence ID" value="NZ_JAUQSY010000016.1"/>
</dbReference>
<keyword evidence="3" id="KW-1185">Reference proteome</keyword>
<accession>A0ABT9BFR6</accession>
<dbReference type="InterPro" id="IPR008969">
    <property type="entry name" value="CarboxyPept-like_regulatory"/>
</dbReference>
<dbReference type="Gene3D" id="2.60.40.1120">
    <property type="entry name" value="Carboxypeptidase-like, regulatory domain"/>
    <property type="match status" value="1"/>
</dbReference>
<dbReference type="Pfam" id="PF13715">
    <property type="entry name" value="CarbopepD_reg_2"/>
    <property type="match status" value="1"/>
</dbReference>
<evidence type="ECO:0000256" key="1">
    <source>
        <dbReference type="SAM" id="SignalP"/>
    </source>
</evidence>
<dbReference type="SUPFAM" id="SSF49464">
    <property type="entry name" value="Carboxypeptidase regulatory domain-like"/>
    <property type="match status" value="1"/>
</dbReference>
<gene>
    <name evidence="2" type="ORF">Q5H93_20385</name>
</gene>
<evidence type="ECO:0000313" key="3">
    <source>
        <dbReference type="Proteomes" id="UP001176429"/>
    </source>
</evidence>
<reference evidence="2" key="1">
    <citation type="submission" date="2023-07" db="EMBL/GenBank/DDBJ databases">
        <authorList>
            <person name="Kim M.K."/>
        </authorList>
    </citation>
    <scope>NUCLEOTIDE SEQUENCE</scope>
    <source>
        <strain evidence="2">ASUV-10-1</strain>
    </source>
</reference>
<proteinExistence type="predicted"/>
<dbReference type="EMBL" id="JAUQSY010000016">
    <property type="protein sequence ID" value="MDO7877115.1"/>
    <property type="molecule type" value="Genomic_DNA"/>
</dbReference>
<dbReference type="Proteomes" id="UP001176429">
    <property type="component" value="Unassembled WGS sequence"/>
</dbReference>
<feature type="signal peptide" evidence="1">
    <location>
        <begin position="1"/>
        <end position="37"/>
    </location>
</feature>
<protein>
    <submittedName>
        <fullName evidence="2">Carboxypeptidase-like regulatory domain-containing protein</fullName>
    </submittedName>
</protein>
<feature type="chain" id="PRO_5045490427" evidence="1">
    <location>
        <begin position="38"/>
        <end position="416"/>
    </location>
</feature>
<organism evidence="2 3">
    <name type="scientific">Hymenobacter aranciens</name>
    <dbReference type="NCBI Taxonomy" id="3063996"/>
    <lineage>
        <taxon>Bacteria</taxon>
        <taxon>Pseudomonadati</taxon>
        <taxon>Bacteroidota</taxon>
        <taxon>Cytophagia</taxon>
        <taxon>Cytophagales</taxon>
        <taxon>Hymenobacteraceae</taxon>
        <taxon>Hymenobacter</taxon>
    </lineage>
</organism>
<name>A0ABT9BFR6_9BACT</name>
<sequence>MKIHLSLVLLRSVSYVLLRSVSYMLLASLLLATAALAQPTAPLSGTVIDARTQLPVPFATLAVPGRPGGTVSNIEGSFRLELPAGTDSVRVQALGYAPLTLAARALPMPLILRLQPQSYTLQEVVVTALKPDALLRQAVRNTTARLASPLGLQAYYREFTNYNGQVAKFADALVDYYIEGNPRRPRSPQVQARVQQSRAGQLALSKQDAAAAIPNPVSVDKIGAFYDPLYHNPFLDSTKFKLYTYVLLETPAGAAEAPYYEVRCTPATHEQDHLRQAIVRIDRRTLTIQHIESEVPKNLQQYLFGLSLFGTKAQLTQYRQRTDYREHNGRLYPSFVRFEYFMDVTKDGVLTRYAFTSDMLVRSLLNNPAPIPRKEQYDGTLYQRGTSYQRPYWNEGNVVAATAAEEAAIKALETGK</sequence>